<protein>
    <recommendedName>
        <fullName evidence="2">Flp pilus assembly protein RcpC/CpaB domain-containing protein</fullName>
    </recommendedName>
</protein>
<dbReference type="Pfam" id="PF16976">
    <property type="entry name" value="RcpC"/>
    <property type="match status" value="1"/>
</dbReference>
<evidence type="ECO:0000313" key="3">
    <source>
        <dbReference type="EMBL" id="TGG84815.1"/>
    </source>
</evidence>
<proteinExistence type="predicted"/>
<evidence type="ECO:0000256" key="1">
    <source>
        <dbReference type="SAM" id="MobiDB-lite"/>
    </source>
</evidence>
<feature type="domain" description="Flp pilus assembly protein RcpC/CpaB" evidence="2">
    <location>
        <begin position="115"/>
        <end position="198"/>
    </location>
</feature>
<organism evidence="3 4">
    <name type="scientific">Streptomyces albus</name>
    <dbReference type="NCBI Taxonomy" id="1888"/>
    <lineage>
        <taxon>Bacteria</taxon>
        <taxon>Bacillati</taxon>
        <taxon>Actinomycetota</taxon>
        <taxon>Actinomycetes</taxon>
        <taxon>Kitasatosporales</taxon>
        <taxon>Streptomycetaceae</taxon>
        <taxon>Streptomyces</taxon>
    </lineage>
</organism>
<evidence type="ECO:0000313" key="4">
    <source>
        <dbReference type="Proteomes" id="UP000298111"/>
    </source>
</evidence>
<sequence length="199" mass="20441">MPRDRDPFPQRFPSRTHPRAPVPDFPPVRAGRGRRPRRNVLVRRRALSVVLAVAAAGLALSATGGDRPHDGGTARSSTPDRSGTAGATRHGIGSSATGHGDDADGAPVSAPVRITDAATVRLLRPGDRVDVLASRSKKATARIVARGVRVAQVPKPGDVGDTVSGDGAEGALVVLVVPRRTATALVGAAADSRLAVTLC</sequence>
<dbReference type="Proteomes" id="UP000298111">
    <property type="component" value="Unassembled WGS sequence"/>
</dbReference>
<reference evidence="3 4" key="1">
    <citation type="submission" date="2018-10" db="EMBL/GenBank/DDBJ databases">
        <title>Isolation of pseudouridimycin from Streptomyces albus DSM 40763.</title>
        <authorList>
            <person name="Rosenqvist P."/>
            <person name="Metsae-Ketelae M."/>
            <person name="Virta P."/>
        </authorList>
    </citation>
    <scope>NUCLEOTIDE SEQUENCE [LARGE SCALE GENOMIC DNA]</scope>
    <source>
        <strain evidence="3 4">DSM 40763</strain>
    </source>
</reference>
<comment type="caution">
    <text evidence="3">The sequence shown here is derived from an EMBL/GenBank/DDBJ whole genome shotgun (WGS) entry which is preliminary data.</text>
</comment>
<dbReference type="InterPro" id="IPR031571">
    <property type="entry name" value="RcpC_dom"/>
</dbReference>
<dbReference type="EMBL" id="RCIY01000046">
    <property type="protein sequence ID" value="TGG84815.1"/>
    <property type="molecule type" value="Genomic_DNA"/>
</dbReference>
<gene>
    <name evidence="3" type="ORF">D8771_12215</name>
</gene>
<feature type="region of interest" description="Disordered" evidence="1">
    <location>
        <begin position="61"/>
        <end position="109"/>
    </location>
</feature>
<dbReference type="AlphaFoldDB" id="A0A6C1C1D9"/>
<feature type="region of interest" description="Disordered" evidence="1">
    <location>
        <begin position="1"/>
        <end position="39"/>
    </location>
</feature>
<accession>A0A6C1C1D9</accession>
<evidence type="ECO:0000259" key="2">
    <source>
        <dbReference type="Pfam" id="PF16976"/>
    </source>
</evidence>
<name>A0A6C1C1D9_9ACTN</name>